<keyword evidence="8" id="KW-0378">Hydrolase</keyword>
<comment type="cofactor">
    <cofactor evidence="1">
        <name>Zn(2+)</name>
        <dbReference type="ChEBI" id="CHEBI:29105"/>
    </cofactor>
</comment>
<evidence type="ECO:0000256" key="5">
    <source>
        <dbReference type="ARBA" id="ARBA00017565"/>
    </source>
</evidence>
<dbReference type="FunFam" id="3.30.830.10:FF:000005">
    <property type="entry name" value="nardilysin isoform X1"/>
    <property type="match status" value="1"/>
</dbReference>
<feature type="domain" description="Coenzyme PQQ synthesis protein F-like C-terminal lobe" evidence="19">
    <location>
        <begin position="780"/>
        <end position="879"/>
    </location>
</feature>
<dbReference type="PANTHER" id="PTHR43690">
    <property type="entry name" value="NARDILYSIN"/>
    <property type="match status" value="1"/>
</dbReference>
<dbReference type="InterPro" id="IPR007863">
    <property type="entry name" value="Peptidase_M16_C"/>
</dbReference>
<evidence type="ECO:0000313" key="21">
    <source>
        <dbReference type="Proteomes" id="UP000198762"/>
    </source>
</evidence>
<dbReference type="InterPro" id="IPR001431">
    <property type="entry name" value="Pept_M16_Zn_BS"/>
</dbReference>
<evidence type="ECO:0000259" key="16">
    <source>
        <dbReference type="Pfam" id="PF00675"/>
    </source>
</evidence>
<evidence type="ECO:0000256" key="7">
    <source>
        <dbReference type="ARBA" id="ARBA00022723"/>
    </source>
</evidence>
<feature type="chain" id="PRO_5011531759" description="Protease 3" evidence="15">
    <location>
        <begin position="29"/>
        <end position="948"/>
    </location>
</feature>
<dbReference type="Pfam" id="PF00675">
    <property type="entry name" value="Peptidase_M16"/>
    <property type="match status" value="1"/>
</dbReference>
<protein>
    <recommendedName>
        <fullName evidence="5">Protease 3</fullName>
        <ecNumber evidence="4">3.4.24.55</ecNumber>
    </recommendedName>
    <alternativeName>
        <fullName evidence="13">Pitrilysin</fullName>
    </alternativeName>
    <alternativeName>
        <fullName evidence="12">Protease III</fullName>
    </alternativeName>
    <alternativeName>
        <fullName evidence="11">Protease pi</fullName>
    </alternativeName>
</protein>
<evidence type="ECO:0000259" key="17">
    <source>
        <dbReference type="Pfam" id="PF05193"/>
    </source>
</evidence>
<evidence type="ECO:0000256" key="14">
    <source>
        <dbReference type="RuleBase" id="RU004447"/>
    </source>
</evidence>
<evidence type="ECO:0000313" key="20">
    <source>
        <dbReference type="EMBL" id="SET80649.1"/>
    </source>
</evidence>
<dbReference type="STRING" id="430453.SAMN04487962_1266"/>
<dbReference type="Proteomes" id="UP000198762">
    <property type="component" value="Unassembled WGS sequence"/>
</dbReference>
<dbReference type="OrthoDB" id="9811314at2"/>
<dbReference type="FunFam" id="3.30.830.10:FF:000012">
    <property type="entry name" value="Protease 3"/>
    <property type="match status" value="1"/>
</dbReference>
<evidence type="ECO:0000259" key="18">
    <source>
        <dbReference type="Pfam" id="PF16187"/>
    </source>
</evidence>
<dbReference type="GO" id="GO:0006508">
    <property type="term" value="P:proteolysis"/>
    <property type="evidence" value="ECO:0007669"/>
    <property type="project" value="UniProtKB-KW"/>
</dbReference>
<dbReference type="Pfam" id="PF05193">
    <property type="entry name" value="Peptidase_M16_C"/>
    <property type="match status" value="1"/>
</dbReference>
<keyword evidence="15" id="KW-0732">Signal</keyword>
<dbReference type="GO" id="GO:0004222">
    <property type="term" value="F:metalloendopeptidase activity"/>
    <property type="evidence" value="ECO:0007669"/>
    <property type="project" value="UniProtKB-EC"/>
</dbReference>
<dbReference type="InterPro" id="IPR032632">
    <property type="entry name" value="Peptidase_M16_M"/>
</dbReference>
<dbReference type="InterPro" id="IPR054734">
    <property type="entry name" value="PqqF-like_C_4"/>
</dbReference>
<dbReference type="InterPro" id="IPR050626">
    <property type="entry name" value="Peptidase_M16"/>
</dbReference>
<dbReference type="InterPro" id="IPR011249">
    <property type="entry name" value="Metalloenz_LuxS/M16"/>
</dbReference>
<evidence type="ECO:0000256" key="3">
    <source>
        <dbReference type="ARBA" id="ARBA00007261"/>
    </source>
</evidence>
<keyword evidence="9" id="KW-0862">Zinc</keyword>
<dbReference type="RefSeq" id="WP_091854447.1">
    <property type="nucleotide sequence ID" value="NZ_FOHZ01000026.1"/>
</dbReference>
<evidence type="ECO:0000256" key="11">
    <source>
        <dbReference type="ARBA" id="ARBA00029597"/>
    </source>
</evidence>
<dbReference type="Pfam" id="PF16187">
    <property type="entry name" value="Peptidase_M16_M"/>
    <property type="match status" value="1"/>
</dbReference>
<dbReference type="InterPro" id="IPR011765">
    <property type="entry name" value="Pept_M16_N"/>
</dbReference>
<feature type="signal peptide" evidence="15">
    <location>
        <begin position="1"/>
        <end position="28"/>
    </location>
</feature>
<dbReference type="GO" id="GO:0046872">
    <property type="term" value="F:metal ion binding"/>
    <property type="evidence" value="ECO:0007669"/>
    <property type="project" value="UniProtKB-KW"/>
</dbReference>
<organism evidence="20 21">
    <name type="scientific">Marinobacter segnicrescens</name>
    <dbReference type="NCBI Taxonomy" id="430453"/>
    <lineage>
        <taxon>Bacteria</taxon>
        <taxon>Pseudomonadati</taxon>
        <taxon>Pseudomonadota</taxon>
        <taxon>Gammaproteobacteria</taxon>
        <taxon>Pseudomonadales</taxon>
        <taxon>Marinobacteraceae</taxon>
        <taxon>Marinobacter</taxon>
    </lineage>
</organism>
<evidence type="ECO:0000256" key="9">
    <source>
        <dbReference type="ARBA" id="ARBA00022833"/>
    </source>
</evidence>
<proteinExistence type="inferred from homology"/>
<keyword evidence="21" id="KW-1185">Reference proteome</keyword>
<gene>
    <name evidence="20" type="ORF">SAMN04487962_1266</name>
</gene>
<evidence type="ECO:0000259" key="19">
    <source>
        <dbReference type="Pfam" id="PF22456"/>
    </source>
</evidence>
<evidence type="ECO:0000256" key="10">
    <source>
        <dbReference type="ARBA" id="ARBA00023049"/>
    </source>
</evidence>
<name>A0A1I0HCG8_9GAMM</name>
<evidence type="ECO:0000256" key="13">
    <source>
        <dbReference type="ARBA" id="ARBA00033450"/>
    </source>
</evidence>
<evidence type="ECO:0000256" key="15">
    <source>
        <dbReference type="SAM" id="SignalP"/>
    </source>
</evidence>
<sequence length="948" mass="106387">MGNHSVARLMFTWMAALLALLAISTAQAASPERVEPIKSPADSNEYRYLSLENGLEVLLISDPDADKAAASLNVAVGSGNDPAGREGLAHFLEHMLFLGTEKYPDPGEYQQFIRSHGGTHNAFTAFQDTNYFFDIQAPHLEPALDRFAQQFAAPLFTADLVDRERNAVHSEYSASLKEDGRRYFSVRKAISNPDHAFSQFSVGNLITLDNTDERPLRADLIEFWENEYSANLMTLAVYGPQPLDELESMVRPRFSAIENRNLEVKEHQEPLFDNDALPARLQVQTIKDIKQLKLVFPIPSQQEHYRTKPMHYVASLLGHEGPGSLFDVLKRKGWVESLSAGSGTDTGHHSSLELGMALTDEGLNHQDEIIALAFDYIGLVREQGIDRFRFEEDRQLSEIDFRYQQRPQPLHLAMRLSMEMQEVAPEDVLRARWMMTEYTPDQYLDLLNELTPDNLLITLRTNEALPEDADRSPWYDTPFVLEKNIEVPSPGQQLTALAEQLALPRKNPFIPEDLSLLEGPSMAHPEKLATLDNLEVWHAKDTRFGRPEANIYLSLRSPLTTESPRGQVLTHLLADAVSVELNPWAYPAQMAGLDYRIYPHLRGLTVRTGGYHDRLPVLMNRVMATLADPAISEQRFRIARQQLVDSLRNQLQDKPVSQAASLAQDALIQGTWTTEEKLDAAEALSVVDLRAFAEAFTRDVDAVMLVHGNATRAFALNTAQQAKATLLQESQAATVSRSQVRDLPDGQTAIRLQVPHPDTGYLRYSQGSDTSFAERARFRLLTQVVSGAFYEELRTTRQLGYVVYATPFEMLETPAIGLVVQSPEASAEQIDQAVSEFATSFRKRLADMDEKALERERQAVISKLMEQERTLSSVSERYWREIDRQATDFDSREQLAAAVAEVSREALLATFDRALIDRDASLLVTTGAALETSAATLDKLRNQPPVEG</sequence>
<keyword evidence="7" id="KW-0479">Metal-binding</keyword>
<evidence type="ECO:0000256" key="4">
    <source>
        <dbReference type="ARBA" id="ARBA00012449"/>
    </source>
</evidence>
<dbReference type="Pfam" id="PF22456">
    <property type="entry name" value="PqqF-like_C_4"/>
    <property type="match status" value="1"/>
</dbReference>
<dbReference type="SUPFAM" id="SSF63411">
    <property type="entry name" value="LuxS/MPP-like metallohydrolase"/>
    <property type="match status" value="4"/>
</dbReference>
<dbReference type="GO" id="GO:0005737">
    <property type="term" value="C:cytoplasm"/>
    <property type="evidence" value="ECO:0007669"/>
    <property type="project" value="UniProtKB-ARBA"/>
</dbReference>
<dbReference type="PROSITE" id="PS00143">
    <property type="entry name" value="INSULINASE"/>
    <property type="match status" value="1"/>
</dbReference>
<dbReference type="PANTHER" id="PTHR43690:SF18">
    <property type="entry name" value="INSULIN-DEGRADING ENZYME-RELATED"/>
    <property type="match status" value="1"/>
</dbReference>
<dbReference type="AlphaFoldDB" id="A0A1I0HCG8"/>
<accession>A0A1I0HCG8</accession>
<evidence type="ECO:0000256" key="8">
    <source>
        <dbReference type="ARBA" id="ARBA00022801"/>
    </source>
</evidence>
<evidence type="ECO:0000256" key="2">
    <source>
        <dbReference type="ARBA" id="ARBA00002184"/>
    </source>
</evidence>
<feature type="domain" description="Peptidase M16 middle/third" evidence="18">
    <location>
        <begin position="401"/>
        <end position="680"/>
    </location>
</feature>
<evidence type="ECO:0000256" key="12">
    <source>
        <dbReference type="ARBA" id="ARBA00031184"/>
    </source>
</evidence>
<keyword evidence="10" id="KW-0482">Metalloprotease</keyword>
<feature type="domain" description="Peptidase M16 N-terminal" evidence="16">
    <location>
        <begin position="57"/>
        <end position="179"/>
    </location>
</feature>
<reference evidence="21" key="1">
    <citation type="submission" date="2016-10" db="EMBL/GenBank/DDBJ databases">
        <authorList>
            <person name="Varghese N."/>
            <person name="Submissions S."/>
        </authorList>
    </citation>
    <scope>NUCLEOTIDE SEQUENCE [LARGE SCALE GENOMIC DNA]</scope>
    <source>
        <strain evidence="21">CGMCC 1.6489</strain>
    </source>
</reference>
<evidence type="ECO:0000256" key="6">
    <source>
        <dbReference type="ARBA" id="ARBA00022670"/>
    </source>
</evidence>
<dbReference type="EMBL" id="FOHZ01000026">
    <property type="protein sequence ID" value="SET80649.1"/>
    <property type="molecule type" value="Genomic_DNA"/>
</dbReference>
<comment type="similarity">
    <text evidence="3 14">Belongs to the peptidase M16 family.</text>
</comment>
<dbReference type="Gene3D" id="3.30.830.10">
    <property type="entry name" value="Metalloenzyme, LuxS/M16 peptidase-like"/>
    <property type="match status" value="4"/>
</dbReference>
<evidence type="ECO:0000256" key="1">
    <source>
        <dbReference type="ARBA" id="ARBA00001947"/>
    </source>
</evidence>
<keyword evidence="6" id="KW-0645">Protease</keyword>
<feature type="domain" description="Peptidase M16 C-terminal" evidence="17">
    <location>
        <begin position="217"/>
        <end position="392"/>
    </location>
</feature>
<comment type="function">
    <text evidence="2">Endopeptidase that degrades small peptides of less than 7 kDa, such as glucagon and insulin.</text>
</comment>
<dbReference type="EC" id="3.4.24.55" evidence="4"/>